<sequence>MQHISSGRPPYSVYAHAVSTLGLAVSHLTPNSAQRPLLQYSNTISPFSRFSSVSFLFFCAASMPRPLEIPNPPQRLAGMVQLPIGRRAVPGGTNRSAFNLESFLSERTKCSGQTGLGCFRQPRHLSRRSSSSICPPEHTHAAASLPTQPTTTSDDSSSFSAVTIARRFGHVFHQSASTPPMQLAANLCPETCPLAGGSRACSIVDPSTQP</sequence>
<evidence type="ECO:0000256" key="1">
    <source>
        <dbReference type="SAM" id="MobiDB-lite"/>
    </source>
</evidence>
<gene>
    <name evidence="2" type="ORF">B0T14DRAFT_43524</name>
</gene>
<evidence type="ECO:0000313" key="2">
    <source>
        <dbReference type="EMBL" id="KAK0632795.1"/>
    </source>
</evidence>
<dbReference type="Proteomes" id="UP001175000">
    <property type="component" value="Unassembled WGS sequence"/>
</dbReference>
<protein>
    <submittedName>
        <fullName evidence="2">Uncharacterized protein</fullName>
    </submittedName>
</protein>
<organism evidence="2 3">
    <name type="scientific">Immersiella caudata</name>
    <dbReference type="NCBI Taxonomy" id="314043"/>
    <lineage>
        <taxon>Eukaryota</taxon>
        <taxon>Fungi</taxon>
        <taxon>Dikarya</taxon>
        <taxon>Ascomycota</taxon>
        <taxon>Pezizomycotina</taxon>
        <taxon>Sordariomycetes</taxon>
        <taxon>Sordariomycetidae</taxon>
        <taxon>Sordariales</taxon>
        <taxon>Lasiosphaeriaceae</taxon>
        <taxon>Immersiella</taxon>
    </lineage>
</organism>
<comment type="caution">
    <text evidence="2">The sequence shown here is derived from an EMBL/GenBank/DDBJ whole genome shotgun (WGS) entry which is preliminary data.</text>
</comment>
<dbReference type="EMBL" id="JAULSU010000001">
    <property type="protein sequence ID" value="KAK0632795.1"/>
    <property type="molecule type" value="Genomic_DNA"/>
</dbReference>
<evidence type="ECO:0000313" key="3">
    <source>
        <dbReference type="Proteomes" id="UP001175000"/>
    </source>
</evidence>
<reference evidence="2" key="1">
    <citation type="submission" date="2023-06" db="EMBL/GenBank/DDBJ databases">
        <title>Genome-scale phylogeny and comparative genomics of the fungal order Sordariales.</title>
        <authorList>
            <consortium name="Lawrence Berkeley National Laboratory"/>
            <person name="Hensen N."/>
            <person name="Bonometti L."/>
            <person name="Westerberg I."/>
            <person name="Brannstrom I.O."/>
            <person name="Guillou S."/>
            <person name="Cros-Aarteil S."/>
            <person name="Calhoun S."/>
            <person name="Haridas S."/>
            <person name="Kuo A."/>
            <person name="Mondo S."/>
            <person name="Pangilinan J."/>
            <person name="Riley R."/>
            <person name="Labutti K."/>
            <person name="Andreopoulos B."/>
            <person name="Lipzen A."/>
            <person name="Chen C."/>
            <person name="Yanf M."/>
            <person name="Daum C."/>
            <person name="Ng V."/>
            <person name="Clum A."/>
            <person name="Steindorff A."/>
            <person name="Ohm R."/>
            <person name="Martin F."/>
            <person name="Silar P."/>
            <person name="Natvig D."/>
            <person name="Lalanne C."/>
            <person name="Gautier V."/>
            <person name="Ament-Velasquez S.L."/>
            <person name="Kruys A."/>
            <person name="Hutchinson M.I."/>
            <person name="Powell A.J."/>
            <person name="Barry K."/>
            <person name="Miller A.N."/>
            <person name="Grigoriev I.V."/>
            <person name="Debuchy R."/>
            <person name="Gladieux P."/>
            <person name="Thoren M.H."/>
            <person name="Johannesson H."/>
        </authorList>
    </citation>
    <scope>NUCLEOTIDE SEQUENCE</scope>
    <source>
        <strain evidence="2">CBS 606.72</strain>
    </source>
</reference>
<accession>A0AA40CC68</accession>
<feature type="compositionally biased region" description="Low complexity" evidence="1">
    <location>
        <begin position="144"/>
        <end position="157"/>
    </location>
</feature>
<feature type="region of interest" description="Disordered" evidence="1">
    <location>
        <begin position="127"/>
        <end position="157"/>
    </location>
</feature>
<name>A0AA40CC68_9PEZI</name>
<keyword evidence="3" id="KW-1185">Reference proteome</keyword>
<proteinExistence type="predicted"/>
<dbReference type="AlphaFoldDB" id="A0AA40CC68"/>